<feature type="transmembrane region" description="Helical" evidence="6">
    <location>
        <begin position="7"/>
        <end position="29"/>
    </location>
</feature>
<evidence type="ECO:0000313" key="7">
    <source>
        <dbReference type="EMBL" id="KKM84505.1"/>
    </source>
</evidence>
<dbReference type="InterPro" id="IPR036259">
    <property type="entry name" value="MFS_trans_sf"/>
</dbReference>
<comment type="caution">
    <text evidence="7">The sequence shown here is derived from an EMBL/GenBank/DDBJ whole genome shotgun (WGS) entry which is preliminary data.</text>
</comment>
<sequence>HEKSYKIGIGATIGFAVIVSLGVFLGAVITKFIPISTIAIISGIIFMVLGIIEIPKIKKLYHEKSAKLLDNISEKDEGVEDSDLNESVPSKLSKLKKNPYFAGFIFIFVMELGDKTQVLTITLASVYSSTIEVWIGSFLALASLAWMGVFFGAFIAKKIPKLYLKLGSAIIFISIGLITLLIAI</sequence>
<evidence type="ECO:0000256" key="2">
    <source>
        <dbReference type="ARBA" id="ARBA00009190"/>
    </source>
</evidence>
<comment type="similarity">
    <text evidence="2">Belongs to the GDT1 family.</text>
</comment>
<dbReference type="PANTHER" id="PTHR12608:SF1">
    <property type="entry name" value="TRANSMEMBRANE PROTEIN 165"/>
    <property type="match status" value="1"/>
</dbReference>
<feature type="transmembrane region" description="Helical" evidence="6">
    <location>
        <begin position="162"/>
        <end position="183"/>
    </location>
</feature>
<dbReference type="SUPFAM" id="SSF103473">
    <property type="entry name" value="MFS general substrate transporter"/>
    <property type="match status" value="1"/>
</dbReference>
<dbReference type="EMBL" id="LAZR01007557">
    <property type="protein sequence ID" value="KKM84505.1"/>
    <property type="molecule type" value="Genomic_DNA"/>
</dbReference>
<proteinExistence type="inferred from homology"/>
<dbReference type="GO" id="GO:0016020">
    <property type="term" value="C:membrane"/>
    <property type="evidence" value="ECO:0007669"/>
    <property type="project" value="UniProtKB-SubCell"/>
</dbReference>
<feature type="non-terminal residue" evidence="7">
    <location>
        <position position="1"/>
    </location>
</feature>
<evidence type="ECO:0000256" key="1">
    <source>
        <dbReference type="ARBA" id="ARBA00004141"/>
    </source>
</evidence>
<comment type="subcellular location">
    <subcellularLocation>
        <location evidence="1">Membrane</location>
        <topology evidence="1">Multi-pass membrane protein</topology>
    </subcellularLocation>
</comment>
<dbReference type="AlphaFoldDB" id="A0A0F9N6Z1"/>
<evidence type="ECO:0000256" key="5">
    <source>
        <dbReference type="ARBA" id="ARBA00023136"/>
    </source>
</evidence>
<dbReference type="PANTHER" id="PTHR12608">
    <property type="entry name" value="TRANSMEMBRANE PROTEIN HTP-1 RELATED"/>
    <property type="match status" value="1"/>
</dbReference>
<organism evidence="7">
    <name type="scientific">marine sediment metagenome</name>
    <dbReference type="NCBI Taxonomy" id="412755"/>
    <lineage>
        <taxon>unclassified sequences</taxon>
        <taxon>metagenomes</taxon>
        <taxon>ecological metagenomes</taxon>
    </lineage>
</organism>
<evidence type="ECO:0000256" key="4">
    <source>
        <dbReference type="ARBA" id="ARBA00022989"/>
    </source>
</evidence>
<evidence type="ECO:0008006" key="8">
    <source>
        <dbReference type="Google" id="ProtNLM"/>
    </source>
</evidence>
<protein>
    <recommendedName>
        <fullName evidence="8">GDT1 family protein</fullName>
    </recommendedName>
</protein>
<name>A0A0F9N6Z1_9ZZZZ</name>
<keyword evidence="5 6" id="KW-0472">Membrane</keyword>
<dbReference type="InterPro" id="IPR001727">
    <property type="entry name" value="GDT1-like"/>
</dbReference>
<keyword evidence="4 6" id="KW-1133">Transmembrane helix</keyword>
<keyword evidence="3 6" id="KW-0812">Transmembrane</keyword>
<feature type="transmembrane region" description="Helical" evidence="6">
    <location>
        <begin position="100"/>
        <end position="127"/>
    </location>
</feature>
<feature type="transmembrane region" description="Helical" evidence="6">
    <location>
        <begin position="133"/>
        <end position="155"/>
    </location>
</feature>
<evidence type="ECO:0000256" key="6">
    <source>
        <dbReference type="SAM" id="Phobius"/>
    </source>
</evidence>
<accession>A0A0F9N6Z1</accession>
<feature type="transmembrane region" description="Helical" evidence="6">
    <location>
        <begin position="35"/>
        <end position="54"/>
    </location>
</feature>
<evidence type="ECO:0000256" key="3">
    <source>
        <dbReference type="ARBA" id="ARBA00022692"/>
    </source>
</evidence>
<dbReference type="Pfam" id="PF01169">
    <property type="entry name" value="GDT1"/>
    <property type="match status" value="1"/>
</dbReference>
<reference evidence="7" key="1">
    <citation type="journal article" date="2015" name="Nature">
        <title>Complex archaea that bridge the gap between prokaryotes and eukaryotes.</title>
        <authorList>
            <person name="Spang A."/>
            <person name="Saw J.H."/>
            <person name="Jorgensen S.L."/>
            <person name="Zaremba-Niedzwiedzka K."/>
            <person name="Martijn J."/>
            <person name="Lind A.E."/>
            <person name="van Eijk R."/>
            <person name="Schleper C."/>
            <person name="Guy L."/>
            <person name="Ettema T.J."/>
        </authorList>
    </citation>
    <scope>NUCLEOTIDE SEQUENCE</scope>
</reference>
<dbReference type="GO" id="GO:0046873">
    <property type="term" value="F:metal ion transmembrane transporter activity"/>
    <property type="evidence" value="ECO:0007669"/>
    <property type="project" value="InterPro"/>
</dbReference>
<gene>
    <name evidence="7" type="ORF">LCGC14_1298530</name>
</gene>